<dbReference type="InterPro" id="IPR002696">
    <property type="entry name" value="Membr_insert_effic_factor_YidD"/>
</dbReference>
<accession>A0ABU4GU76</accession>
<sequence length="71" mass="8143">MVKKIMILMIRGYQKYLSPLKIRTHCIYTPTCSQYAIEALQKYGVLKGTFLACKRIIRCNPFAKGGYDPVP</sequence>
<evidence type="ECO:0000313" key="4">
    <source>
        <dbReference type="Proteomes" id="UP001276854"/>
    </source>
</evidence>
<comment type="similarity">
    <text evidence="2">Belongs to the UPF0161 family.</text>
</comment>
<proteinExistence type="inferred from homology"/>
<dbReference type="NCBIfam" id="TIGR00278">
    <property type="entry name" value="membrane protein insertion efficiency factor YidD"/>
    <property type="match status" value="1"/>
</dbReference>
<dbReference type="PANTHER" id="PTHR33383:SF1">
    <property type="entry name" value="MEMBRANE PROTEIN INSERTION EFFICIENCY FACTOR-RELATED"/>
    <property type="match status" value="1"/>
</dbReference>
<name>A0ABU4GU76_9CLOT</name>
<evidence type="ECO:0000256" key="2">
    <source>
        <dbReference type="HAMAP-Rule" id="MF_00386"/>
    </source>
</evidence>
<comment type="subcellular location">
    <subcellularLocation>
        <location evidence="2">Cell membrane</location>
        <topology evidence="2">Peripheral membrane protein</topology>
        <orientation evidence="2">Cytoplasmic side</orientation>
    </subcellularLocation>
</comment>
<evidence type="ECO:0000256" key="1">
    <source>
        <dbReference type="ARBA" id="ARBA00023136"/>
    </source>
</evidence>
<keyword evidence="1 2" id="KW-0472">Membrane</keyword>
<dbReference type="Pfam" id="PF01809">
    <property type="entry name" value="YidD"/>
    <property type="match status" value="1"/>
</dbReference>
<dbReference type="HAMAP" id="MF_00386">
    <property type="entry name" value="UPF0161_YidD"/>
    <property type="match status" value="1"/>
</dbReference>
<keyword evidence="4" id="KW-1185">Reference proteome</keyword>
<reference evidence="3 4" key="1">
    <citation type="submission" date="2023-10" db="EMBL/GenBank/DDBJ databases">
        <title>A novel Glycoside Hydrolase 43-Like Enzyme from Clostrdium boliviensis is an Endo-xylanase, and a Candidate for Xylooligosaccharides Production from Different Xylan Substrates.</title>
        <authorList>
            <person name="Alvarez M.T."/>
            <person name="Rocabado-Villegas L.R."/>
            <person name="Salas-Veizaga D.M."/>
            <person name="Linares-Pasten J.A."/>
            <person name="Gudmundsdottir E.E."/>
            <person name="Hreggvidsson G.O."/>
            <person name="Adlercreutz P."/>
            <person name="Nordberg Karlsson E."/>
        </authorList>
    </citation>
    <scope>NUCLEOTIDE SEQUENCE [LARGE SCALE GENOMIC DNA]</scope>
    <source>
        <strain evidence="3 4">E-1</strain>
    </source>
</reference>
<gene>
    <name evidence="3" type="primary">yidD</name>
    <name evidence="3" type="ORF">RZO55_23245</name>
</gene>
<comment type="function">
    <text evidence="2">Could be involved in insertion of integral membrane proteins into the membrane.</text>
</comment>
<dbReference type="SMART" id="SM01234">
    <property type="entry name" value="Haemolytic"/>
    <property type="match status" value="1"/>
</dbReference>
<organism evidence="3 4">
    <name type="scientific">Clostridium boliviensis</name>
    <dbReference type="NCBI Taxonomy" id="318465"/>
    <lineage>
        <taxon>Bacteria</taxon>
        <taxon>Bacillati</taxon>
        <taxon>Bacillota</taxon>
        <taxon>Clostridia</taxon>
        <taxon>Eubacteriales</taxon>
        <taxon>Clostridiaceae</taxon>
        <taxon>Clostridium</taxon>
    </lineage>
</organism>
<dbReference type="EMBL" id="JAWONS010000324">
    <property type="protein sequence ID" value="MDW2800488.1"/>
    <property type="molecule type" value="Genomic_DNA"/>
</dbReference>
<dbReference type="RefSeq" id="WP_318066647.1">
    <property type="nucleotide sequence ID" value="NZ_JAWONS010000324.1"/>
</dbReference>
<keyword evidence="2" id="KW-1003">Cell membrane</keyword>
<dbReference type="Proteomes" id="UP001276854">
    <property type="component" value="Unassembled WGS sequence"/>
</dbReference>
<dbReference type="PANTHER" id="PTHR33383">
    <property type="entry name" value="MEMBRANE PROTEIN INSERTION EFFICIENCY FACTOR-RELATED"/>
    <property type="match status" value="1"/>
</dbReference>
<evidence type="ECO:0000313" key="3">
    <source>
        <dbReference type="EMBL" id="MDW2800488.1"/>
    </source>
</evidence>
<comment type="caution">
    <text evidence="3">The sequence shown here is derived from an EMBL/GenBank/DDBJ whole genome shotgun (WGS) entry which is preliminary data.</text>
</comment>
<protein>
    <recommendedName>
        <fullName evidence="2">Putative membrane protein insertion efficiency factor</fullName>
    </recommendedName>
</protein>